<accession>A0ABD2NVA0</accession>
<dbReference type="AlphaFoldDB" id="A0ABD2NVA0"/>
<sequence length="57" mass="6247">MAPTTISSNEIVELFGVPPQQTSLDVDDDPSECSEKITEIINLGMELFIPHSIKNTT</sequence>
<dbReference type="Proteomes" id="UP001516400">
    <property type="component" value="Unassembled WGS sequence"/>
</dbReference>
<gene>
    <name evidence="1" type="ORF">HHI36_005308</name>
</gene>
<feature type="non-terminal residue" evidence="1">
    <location>
        <position position="57"/>
    </location>
</feature>
<evidence type="ECO:0000313" key="1">
    <source>
        <dbReference type="EMBL" id="KAL3282110.1"/>
    </source>
</evidence>
<comment type="caution">
    <text evidence="1">The sequence shown here is derived from an EMBL/GenBank/DDBJ whole genome shotgun (WGS) entry which is preliminary data.</text>
</comment>
<evidence type="ECO:0000313" key="2">
    <source>
        <dbReference type="Proteomes" id="UP001516400"/>
    </source>
</evidence>
<name>A0ABD2NVA0_9CUCU</name>
<dbReference type="EMBL" id="JABFTP020000144">
    <property type="protein sequence ID" value="KAL3282110.1"/>
    <property type="molecule type" value="Genomic_DNA"/>
</dbReference>
<keyword evidence="2" id="KW-1185">Reference proteome</keyword>
<reference evidence="1 2" key="1">
    <citation type="journal article" date="2021" name="BMC Biol.">
        <title>Horizontally acquired antibacterial genes associated with adaptive radiation of ladybird beetles.</title>
        <authorList>
            <person name="Li H.S."/>
            <person name="Tang X.F."/>
            <person name="Huang Y.H."/>
            <person name="Xu Z.Y."/>
            <person name="Chen M.L."/>
            <person name="Du X.Y."/>
            <person name="Qiu B.Y."/>
            <person name="Chen P.T."/>
            <person name="Zhang W."/>
            <person name="Slipinski A."/>
            <person name="Escalona H.E."/>
            <person name="Waterhouse R.M."/>
            <person name="Zwick A."/>
            <person name="Pang H."/>
        </authorList>
    </citation>
    <scope>NUCLEOTIDE SEQUENCE [LARGE SCALE GENOMIC DNA]</scope>
    <source>
        <strain evidence="1">SYSU2018</strain>
    </source>
</reference>
<protein>
    <submittedName>
        <fullName evidence="1">Uncharacterized protein</fullName>
    </submittedName>
</protein>
<organism evidence="1 2">
    <name type="scientific">Cryptolaemus montrouzieri</name>
    <dbReference type="NCBI Taxonomy" id="559131"/>
    <lineage>
        <taxon>Eukaryota</taxon>
        <taxon>Metazoa</taxon>
        <taxon>Ecdysozoa</taxon>
        <taxon>Arthropoda</taxon>
        <taxon>Hexapoda</taxon>
        <taxon>Insecta</taxon>
        <taxon>Pterygota</taxon>
        <taxon>Neoptera</taxon>
        <taxon>Endopterygota</taxon>
        <taxon>Coleoptera</taxon>
        <taxon>Polyphaga</taxon>
        <taxon>Cucujiformia</taxon>
        <taxon>Coccinelloidea</taxon>
        <taxon>Coccinellidae</taxon>
        <taxon>Scymninae</taxon>
        <taxon>Scymnini</taxon>
        <taxon>Cryptolaemus</taxon>
    </lineage>
</organism>
<proteinExistence type="predicted"/>